<organism evidence="1 2">
    <name type="scientific">Pleomorphomonas diazotrophica</name>
    <dbReference type="NCBI Taxonomy" id="1166257"/>
    <lineage>
        <taxon>Bacteria</taxon>
        <taxon>Pseudomonadati</taxon>
        <taxon>Pseudomonadota</taxon>
        <taxon>Alphaproteobacteria</taxon>
        <taxon>Hyphomicrobiales</taxon>
        <taxon>Pleomorphomonadaceae</taxon>
        <taxon>Pleomorphomonas</taxon>
    </lineage>
</organism>
<comment type="caution">
    <text evidence="1">The sequence shown here is derived from an EMBL/GenBank/DDBJ whole genome shotgun (WGS) entry which is preliminary data.</text>
</comment>
<accession>A0A1I4Q6K8</accession>
<gene>
    <name evidence="1" type="ORF">CXZ10_06010</name>
</gene>
<dbReference type="OrthoDB" id="5453597at2"/>
<dbReference type="EMBL" id="PJNW01000002">
    <property type="protein sequence ID" value="PKR90899.1"/>
    <property type="molecule type" value="Genomic_DNA"/>
</dbReference>
<evidence type="ECO:0000313" key="2">
    <source>
        <dbReference type="Proteomes" id="UP000233491"/>
    </source>
</evidence>
<reference evidence="1 2" key="1">
    <citation type="submission" date="2017-12" db="EMBL/GenBank/DDBJ databases">
        <title>Anaerobic carbon monoxide metabolism by Pleomorphomonas carboxyditropha sp. nov., a new mesophilic hydrogenogenic carboxidotroph.</title>
        <authorList>
            <person name="Esquivel-Elizondo S."/>
            <person name="Krajmalnik-Brown R."/>
        </authorList>
    </citation>
    <scope>NUCLEOTIDE SEQUENCE [LARGE SCALE GENOMIC DNA]</scope>
    <source>
        <strain evidence="1 2">R5-392</strain>
    </source>
</reference>
<dbReference type="Proteomes" id="UP000233491">
    <property type="component" value="Unassembled WGS sequence"/>
</dbReference>
<dbReference type="RefSeq" id="WP_101288162.1">
    <property type="nucleotide sequence ID" value="NZ_FOUQ01000001.1"/>
</dbReference>
<evidence type="ECO:0000313" key="1">
    <source>
        <dbReference type="EMBL" id="PKR90899.1"/>
    </source>
</evidence>
<name>A0A1I4Q6K8_9HYPH</name>
<dbReference type="AlphaFoldDB" id="A0A1I4Q6K8"/>
<protein>
    <submittedName>
        <fullName evidence="1">Uncharacterized protein</fullName>
    </submittedName>
</protein>
<sequence length="189" mass="20477">MPSRQMPVVNALQGGACLTTAALAELTGLSDRDVAKACCSLVSRGWVVRRERGCFEMSAVGEKAIAAGGIITSGPTGPLTQAEPRRPRRQTVRDKMWTTMRTLKKFRIADLETLAGATRDNAQRYVGALERTEFLSRLRPEPGTAPTSNGFRRWLLVRNSGPDAPVYKAEAGEVYDRNTGIAYPIGGAP</sequence>
<proteinExistence type="predicted"/>
<keyword evidence="2" id="KW-1185">Reference proteome</keyword>